<evidence type="ECO:0000256" key="2">
    <source>
        <dbReference type="SAM" id="SignalP"/>
    </source>
</evidence>
<dbReference type="InterPro" id="IPR014755">
    <property type="entry name" value="Cu-Rt/internalin_Ig-like"/>
</dbReference>
<evidence type="ECO:0000256" key="1">
    <source>
        <dbReference type="ARBA" id="ARBA00022729"/>
    </source>
</evidence>
<name>A0A1I6HTW3_9GAMM</name>
<feature type="signal peptide" evidence="2">
    <location>
        <begin position="1"/>
        <end position="25"/>
    </location>
</feature>
<keyword evidence="5" id="KW-1185">Reference proteome</keyword>
<sequence length="187" mass="19716">MPLIFKNARTFVLLLPLLMVLTACDGSNTNVDSTPPTVISFSPSDGAIQVARDSAITATFSEDMFAKTIGESSFIVASDSEVSGTVSFDAANNVATFEPDRDLALLVTYAATLSTAITDLSGNALATDQTWSFTTSDGVWGTAELIESDNAGDASRPQIAVDVNGKAFAVWQQSDGTRSNIVSNRFD</sequence>
<dbReference type="PROSITE" id="PS51257">
    <property type="entry name" value="PROKAR_LIPOPROTEIN"/>
    <property type="match status" value="1"/>
</dbReference>
<dbReference type="STRING" id="375760.SAMN04488073_3042"/>
<dbReference type="EMBL" id="FOYV01000003">
    <property type="protein sequence ID" value="SFR57863.1"/>
    <property type="molecule type" value="Genomic_DNA"/>
</dbReference>
<dbReference type="AlphaFoldDB" id="A0A1I6HTW3"/>
<organism evidence="4 5">
    <name type="scientific">Marinobacter gudaonensis</name>
    <dbReference type="NCBI Taxonomy" id="375760"/>
    <lineage>
        <taxon>Bacteria</taxon>
        <taxon>Pseudomonadati</taxon>
        <taxon>Pseudomonadota</taxon>
        <taxon>Gammaproteobacteria</taxon>
        <taxon>Pseudomonadales</taxon>
        <taxon>Marinobacteraceae</taxon>
        <taxon>Marinobacter</taxon>
    </lineage>
</organism>
<feature type="non-terminal residue" evidence="4">
    <location>
        <position position="187"/>
    </location>
</feature>
<dbReference type="Pfam" id="PF13205">
    <property type="entry name" value="Big_5"/>
    <property type="match status" value="1"/>
</dbReference>
<accession>A0A1I6HTW3</accession>
<keyword evidence="1 2" id="KW-0732">Signal</keyword>
<feature type="domain" description="SbsA Ig-like" evidence="3">
    <location>
        <begin position="32"/>
        <end position="135"/>
    </location>
</feature>
<dbReference type="Proteomes" id="UP000199290">
    <property type="component" value="Unassembled WGS sequence"/>
</dbReference>
<evidence type="ECO:0000313" key="5">
    <source>
        <dbReference type="Proteomes" id="UP000199290"/>
    </source>
</evidence>
<reference evidence="5" key="1">
    <citation type="submission" date="2016-10" db="EMBL/GenBank/DDBJ databases">
        <authorList>
            <person name="Varghese N."/>
            <person name="Submissions S."/>
        </authorList>
    </citation>
    <scope>NUCLEOTIDE SEQUENCE [LARGE SCALE GENOMIC DNA]</scope>
    <source>
        <strain evidence="5">CGMCC 1.6294</strain>
    </source>
</reference>
<protein>
    <submittedName>
        <fullName evidence="4">Ig-like domain-containing protein</fullName>
    </submittedName>
</protein>
<proteinExistence type="predicted"/>
<evidence type="ECO:0000259" key="3">
    <source>
        <dbReference type="Pfam" id="PF13205"/>
    </source>
</evidence>
<dbReference type="RefSeq" id="WP_167363253.1">
    <property type="nucleotide sequence ID" value="NZ_FOYV01000003.1"/>
</dbReference>
<dbReference type="Gene3D" id="2.60.40.1220">
    <property type="match status" value="1"/>
</dbReference>
<gene>
    <name evidence="4" type="ORF">SAMN04488073_3042</name>
</gene>
<feature type="chain" id="PRO_5011459513" evidence="2">
    <location>
        <begin position="26"/>
        <end position="187"/>
    </location>
</feature>
<evidence type="ECO:0000313" key="4">
    <source>
        <dbReference type="EMBL" id="SFR57863.1"/>
    </source>
</evidence>
<dbReference type="InterPro" id="IPR032812">
    <property type="entry name" value="SbsA_Ig"/>
</dbReference>